<dbReference type="GO" id="GO:0005634">
    <property type="term" value="C:nucleus"/>
    <property type="evidence" value="ECO:0007669"/>
    <property type="project" value="TreeGrafter"/>
</dbReference>
<dbReference type="GO" id="GO:0006357">
    <property type="term" value="P:regulation of transcription by RNA polymerase II"/>
    <property type="evidence" value="ECO:0007669"/>
    <property type="project" value="TreeGrafter"/>
</dbReference>
<dbReference type="InterPro" id="IPR006578">
    <property type="entry name" value="MADF-dom"/>
</dbReference>
<protein>
    <recommendedName>
        <fullName evidence="2">MADF domain-containing protein</fullName>
    </recommendedName>
</protein>
<dbReference type="PANTHER" id="PTHR12243">
    <property type="entry name" value="MADF DOMAIN TRANSCRIPTION FACTOR"/>
    <property type="match status" value="1"/>
</dbReference>
<evidence type="ECO:0000313" key="3">
    <source>
        <dbReference type="EnsemblMetazoa" id="LLOJ001457-PA"/>
    </source>
</evidence>
<dbReference type="EnsemblMetazoa" id="LLOJ001457-RA">
    <property type="protein sequence ID" value="LLOJ001457-PA"/>
    <property type="gene ID" value="LLOJ001457"/>
</dbReference>
<feature type="compositionally biased region" description="Pro residues" evidence="1">
    <location>
        <begin position="165"/>
        <end position="174"/>
    </location>
</feature>
<dbReference type="InterPro" id="IPR039353">
    <property type="entry name" value="TF_Adf1"/>
</dbReference>
<accession>A0A1B0CBF8</accession>
<dbReference type="VEuPathDB" id="VectorBase:LLONM1_001240"/>
<dbReference type="EMBL" id="AJWK01005111">
    <property type="status" value="NOT_ANNOTATED_CDS"/>
    <property type="molecule type" value="Genomic_DNA"/>
</dbReference>
<feature type="compositionally biased region" description="Acidic residues" evidence="1">
    <location>
        <begin position="176"/>
        <end position="187"/>
    </location>
</feature>
<dbReference type="VEuPathDB" id="VectorBase:LLOJ001457"/>
<evidence type="ECO:0000313" key="4">
    <source>
        <dbReference type="Proteomes" id="UP000092461"/>
    </source>
</evidence>
<proteinExistence type="predicted"/>
<dbReference type="Pfam" id="PF10545">
    <property type="entry name" value="MADF_DNA_bdg"/>
    <property type="match status" value="1"/>
</dbReference>
<feature type="region of interest" description="Disordered" evidence="1">
    <location>
        <begin position="95"/>
        <end position="127"/>
    </location>
</feature>
<name>A0A1B0CBF8_LUTLO</name>
<feature type="region of interest" description="Disordered" evidence="1">
    <location>
        <begin position="155"/>
        <end position="210"/>
    </location>
</feature>
<dbReference type="GO" id="GO:0005667">
    <property type="term" value="C:transcription regulator complex"/>
    <property type="evidence" value="ECO:0007669"/>
    <property type="project" value="TreeGrafter"/>
</dbReference>
<dbReference type="SMART" id="SM00595">
    <property type="entry name" value="MADF"/>
    <property type="match status" value="1"/>
</dbReference>
<feature type="compositionally biased region" description="Polar residues" evidence="1">
    <location>
        <begin position="110"/>
        <end position="127"/>
    </location>
</feature>
<dbReference type="PANTHER" id="PTHR12243:SF60">
    <property type="entry name" value="SI:CH211-15D5.12-RELATED"/>
    <property type="match status" value="1"/>
</dbReference>
<evidence type="ECO:0000259" key="2">
    <source>
        <dbReference type="PROSITE" id="PS51029"/>
    </source>
</evidence>
<reference evidence="3" key="1">
    <citation type="submission" date="2020-05" db="UniProtKB">
        <authorList>
            <consortium name="EnsemblMetazoa"/>
        </authorList>
    </citation>
    <scope>IDENTIFICATION</scope>
    <source>
        <strain evidence="3">Jacobina</strain>
    </source>
</reference>
<organism evidence="3 4">
    <name type="scientific">Lutzomyia longipalpis</name>
    <name type="common">Sand fly</name>
    <dbReference type="NCBI Taxonomy" id="7200"/>
    <lineage>
        <taxon>Eukaryota</taxon>
        <taxon>Metazoa</taxon>
        <taxon>Ecdysozoa</taxon>
        <taxon>Arthropoda</taxon>
        <taxon>Hexapoda</taxon>
        <taxon>Insecta</taxon>
        <taxon>Pterygota</taxon>
        <taxon>Neoptera</taxon>
        <taxon>Endopterygota</taxon>
        <taxon>Diptera</taxon>
        <taxon>Nematocera</taxon>
        <taxon>Psychodoidea</taxon>
        <taxon>Psychodidae</taxon>
        <taxon>Lutzomyia</taxon>
        <taxon>Lutzomyia</taxon>
    </lineage>
</organism>
<dbReference type="Proteomes" id="UP000092461">
    <property type="component" value="Unassembled WGS sequence"/>
</dbReference>
<sequence>MKMNQDEFKNKIIKTVQKHRCIYDTSMREYNSNEHREKAWEKLPRKHKHQTIYERLRQQYTRELKKRHLRGDSYWPFFDAMNFLYPYVRSRRPKRTFHKEKKIKRDDTETSQSSAIEGSTTGSYQNENDFLQDAIVLESDTEEFVEEKFVINRRSSLHEEAAPPQAAPPTPPPNQEQEEFQAAEESDGNAMMAAESSTNVDVLDCTSNHS</sequence>
<dbReference type="PROSITE" id="PS51029">
    <property type="entry name" value="MADF"/>
    <property type="match status" value="1"/>
</dbReference>
<feature type="domain" description="MADF" evidence="2">
    <location>
        <begin position="11"/>
        <end position="89"/>
    </location>
</feature>
<dbReference type="AlphaFoldDB" id="A0A1B0CBF8"/>
<feature type="compositionally biased region" description="Polar residues" evidence="1">
    <location>
        <begin position="195"/>
        <end position="210"/>
    </location>
</feature>
<keyword evidence="4" id="KW-1185">Reference proteome</keyword>
<evidence type="ECO:0000256" key="1">
    <source>
        <dbReference type="SAM" id="MobiDB-lite"/>
    </source>
</evidence>